<evidence type="ECO:0000256" key="2">
    <source>
        <dbReference type="ARBA" id="ARBA00044777"/>
    </source>
</evidence>
<dbReference type="EMBL" id="DYWI01000020">
    <property type="protein sequence ID" value="HJF64733.1"/>
    <property type="molecule type" value="Genomic_DNA"/>
</dbReference>
<accession>A0A9D2UVD7</accession>
<reference evidence="4" key="2">
    <citation type="submission" date="2021-09" db="EMBL/GenBank/DDBJ databases">
        <authorList>
            <person name="Gilroy R."/>
        </authorList>
    </citation>
    <scope>NUCLEOTIDE SEQUENCE</scope>
    <source>
        <strain evidence="4">ChiGjej6B6-11269</strain>
    </source>
</reference>
<dbReference type="InterPro" id="IPR023093">
    <property type="entry name" value="ScpA-like_C"/>
</dbReference>
<feature type="compositionally biased region" description="Basic and acidic residues" evidence="3">
    <location>
        <begin position="260"/>
        <end position="271"/>
    </location>
</feature>
<keyword evidence="1" id="KW-0159">Chromosome partition</keyword>
<dbReference type="Proteomes" id="UP000786989">
    <property type="component" value="Unassembled WGS sequence"/>
</dbReference>
<name>A0A9D2UVD7_9ACTN</name>
<reference evidence="4" key="1">
    <citation type="journal article" date="2021" name="PeerJ">
        <title>Extensive microbial diversity within the chicken gut microbiome revealed by metagenomics and culture.</title>
        <authorList>
            <person name="Gilroy R."/>
            <person name="Ravi A."/>
            <person name="Getino M."/>
            <person name="Pursley I."/>
            <person name="Horton D.L."/>
            <person name="Alikhan N.F."/>
            <person name="Baker D."/>
            <person name="Gharbi K."/>
            <person name="Hall N."/>
            <person name="Watson M."/>
            <person name="Adriaenssens E.M."/>
            <person name="Foster-Nyarko E."/>
            <person name="Jarju S."/>
            <person name="Secka A."/>
            <person name="Antonio M."/>
            <person name="Oren A."/>
            <person name="Chaudhuri R.R."/>
            <person name="La Ragione R."/>
            <person name="Hildebrand F."/>
            <person name="Pallen M.J."/>
        </authorList>
    </citation>
    <scope>NUCLEOTIDE SEQUENCE</scope>
    <source>
        <strain evidence="4">ChiGjej6B6-11269</strain>
    </source>
</reference>
<dbReference type="Gene3D" id="6.10.250.2410">
    <property type="match status" value="1"/>
</dbReference>
<sequence length="297" mass="33919">MSYRVRIDTFEGPFDLLLYLVSRQRVDIGSISITQIVDQYLAYIDRMRELDLDVASDFLLVASTLLEIKAASLIPSVRDEVDEEIEELSPNEAHDILVERLLAYKQYKNAAGALGARFELEGRMHPRLAGPDHEFLGLMPDYLQDVTLDSLALLAAEAMARRDVFLLESEHIAAKPIPVETHVRAIHRRISIRKHMMFSELLAEAPSVPLRVVSFLAVLELYKRTMIDMHQAAPFDDIGIDYIEGSGELIFDSDEEEGRSDELCRHAPGEHPRRHRGAAFRERRTGERHDPRRHARD</sequence>
<dbReference type="AlphaFoldDB" id="A0A9D2UVD7"/>
<dbReference type="InterPro" id="IPR003768">
    <property type="entry name" value="ScpA"/>
</dbReference>
<organism evidence="4 5">
    <name type="scientific">Slackia equolifaciens</name>
    <dbReference type="NCBI Taxonomy" id="498718"/>
    <lineage>
        <taxon>Bacteria</taxon>
        <taxon>Bacillati</taxon>
        <taxon>Actinomycetota</taxon>
        <taxon>Coriobacteriia</taxon>
        <taxon>Eggerthellales</taxon>
        <taxon>Eggerthellaceae</taxon>
        <taxon>Slackia</taxon>
    </lineage>
</organism>
<feature type="compositionally biased region" description="Basic and acidic residues" evidence="3">
    <location>
        <begin position="279"/>
        <end position="290"/>
    </location>
</feature>
<proteinExistence type="predicted"/>
<comment type="caution">
    <text evidence="4">The sequence shown here is derived from an EMBL/GenBank/DDBJ whole genome shotgun (WGS) entry which is preliminary data.</text>
</comment>
<evidence type="ECO:0000256" key="3">
    <source>
        <dbReference type="SAM" id="MobiDB-lite"/>
    </source>
</evidence>
<dbReference type="PANTHER" id="PTHR33969">
    <property type="entry name" value="SEGREGATION AND CONDENSATION PROTEIN A"/>
    <property type="match status" value="1"/>
</dbReference>
<evidence type="ECO:0000256" key="1">
    <source>
        <dbReference type="ARBA" id="ARBA00022829"/>
    </source>
</evidence>
<evidence type="ECO:0000313" key="4">
    <source>
        <dbReference type="EMBL" id="HJF64733.1"/>
    </source>
</evidence>
<dbReference type="GO" id="GO:0007059">
    <property type="term" value="P:chromosome segregation"/>
    <property type="evidence" value="ECO:0007669"/>
    <property type="project" value="UniProtKB-KW"/>
</dbReference>
<protein>
    <recommendedName>
        <fullName evidence="2">Segregation and condensation protein A</fullName>
    </recommendedName>
</protein>
<feature type="region of interest" description="Disordered" evidence="3">
    <location>
        <begin position="254"/>
        <end position="297"/>
    </location>
</feature>
<gene>
    <name evidence="4" type="ORF">K8U77_01270</name>
</gene>
<evidence type="ECO:0000313" key="5">
    <source>
        <dbReference type="Proteomes" id="UP000786989"/>
    </source>
</evidence>
<dbReference type="Pfam" id="PF02616">
    <property type="entry name" value="SMC_ScpA"/>
    <property type="match status" value="1"/>
</dbReference>
<dbReference type="Gene3D" id="1.10.10.580">
    <property type="entry name" value="Structural maintenance of chromosome 1. Chain E"/>
    <property type="match status" value="1"/>
</dbReference>
<dbReference type="PANTHER" id="PTHR33969:SF2">
    <property type="entry name" value="SEGREGATION AND CONDENSATION PROTEIN A"/>
    <property type="match status" value="1"/>
</dbReference>